<dbReference type="Proteomes" id="UP001497535">
    <property type="component" value="Unassembled WGS sequence"/>
</dbReference>
<reference evidence="1" key="1">
    <citation type="submission" date="2023-11" db="EMBL/GenBank/DDBJ databases">
        <authorList>
            <person name="Poullet M."/>
        </authorList>
    </citation>
    <scope>NUCLEOTIDE SEQUENCE</scope>
    <source>
        <strain evidence="1">E1834</strain>
    </source>
</reference>
<proteinExistence type="predicted"/>
<accession>A0ACB1AGA1</accession>
<sequence>MNVTTVSGYSNNLDDKIHLNNKFLSKIRFILATEFDKLFSEKEDSLIKLADNKIVLKLKDFEYSLKERLNVLSNFVQEKGQNSVLKLISDKNVLDIITFNEKPMAILDKVDKEKNVEIPFDLFFCDFTKQIKYGAVILNKKDHNKRIFKESKFFINIKMNSNILFENLGKLLEKSLFLSQKIRLRYFCIVWLIYFGMREVENNSKSSLTRTGKVYKTFDDGRLCYNDNSKYSENISVQIKETETKTQIDSNIPVAIVELIEEVKIEREKLKEMNKKEFKKRWNEYIIGEVNYKHNKELKERLEEVKNEQKTILKEDLKELNIRKEQIVKEINECEIKRNNLNLSKKLKQKVEKREELLEEIRDIKLGNNKERKGKFRKITEMILKRKFKRNQKEIRKRSKKFNYKYGIERFRNSFEMLNEEYDSEDLNKEIEENNIFLDELQELDEKYPNGEIGKIKTEEGKKLKKSLKLYKDYKKIEEIIKQLENKRDNLEVSKNLKNKINEKEEIMEKIKEIEDNNYKEKNEKLDKIRKEQEKILEEKLEKIKFENDKIVKGDLEGERKQMLKKYADFIVELKERWFRALFYHVLDKEYKSEDKKNVKIELSKEEGVKGESSTSHNAETNQDEGEEHVLYFDKNSLIGKPCLLKAYGKENAVKLVKGKKDSAIFVNMNGENTTGKINEGKFLTKTVLFIFTPQAKSLRILEEQVTRFLPF</sequence>
<organism evidence="1 2">
    <name type="scientific">Meloidogyne enterolobii</name>
    <name type="common">Root-knot nematode worm</name>
    <name type="synonym">Meloidogyne mayaguensis</name>
    <dbReference type="NCBI Taxonomy" id="390850"/>
    <lineage>
        <taxon>Eukaryota</taxon>
        <taxon>Metazoa</taxon>
        <taxon>Ecdysozoa</taxon>
        <taxon>Nematoda</taxon>
        <taxon>Chromadorea</taxon>
        <taxon>Rhabditida</taxon>
        <taxon>Tylenchina</taxon>
        <taxon>Tylenchomorpha</taxon>
        <taxon>Tylenchoidea</taxon>
        <taxon>Meloidogynidae</taxon>
        <taxon>Meloidogyninae</taxon>
        <taxon>Meloidogyne</taxon>
    </lineage>
</organism>
<gene>
    <name evidence="1" type="ORF">MENTE1834_LOCUS37964</name>
</gene>
<comment type="caution">
    <text evidence="1">The sequence shown here is derived from an EMBL/GenBank/DDBJ whole genome shotgun (WGS) entry which is preliminary data.</text>
</comment>
<evidence type="ECO:0000313" key="2">
    <source>
        <dbReference type="Proteomes" id="UP001497535"/>
    </source>
</evidence>
<keyword evidence="2" id="KW-1185">Reference proteome</keyword>
<evidence type="ECO:0000313" key="1">
    <source>
        <dbReference type="EMBL" id="CAK5090193.1"/>
    </source>
</evidence>
<dbReference type="EMBL" id="CAVMJV010000081">
    <property type="protein sequence ID" value="CAK5090193.1"/>
    <property type="molecule type" value="Genomic_DNA"/>
</dbReference>
<protein>
    <submittedName>
        <fullName evidence="1">Uncharacterized protein</fullName>
    </submittedName>
</protein>
<name>A0ACB1AGA1_MELEN</name>